<reference evidence="1" key="1">
    <citation type="submission" date="2014-11" db="EMBL/GenBank/DDBJ databases">
        <authorList>
            <person name="Amaro Gonzalez C."/>
        </authorList>
    </citation>
    <scope>NUCLEOTIDE SEQUENCE</scope>
</reference>
<sequence length="20" mass="2399">MCHIFKYIWSKNGIEEGNTK</sequence>
<evidence type="ECO:0000313" key="1">
    <source>
        <dbReference type="EMBL" id="JAH21983.1"/>
    </source>
</evidence>
<accession>A0A0E9R0X9</accession>
<proteinExistence type="predicted"/>
<dbReference type="AlphaFoldDB" id="A0A0E9R0X9"/>
<dbReference type="EMBL" id="GBXM01086594">
    <property type="protein sequence ID" value="JAH21983.1"/>
    <property type="molecule type" value="Transcribed_RNA"/>
</dbReference>
<reference evidence="1" key="2">
    <citation type="journal article" date="2015" name="Fish Shellfish Immunol.">
        <title>Early steps in the European eel (Anguilla anguilla)-Vibrio vulnificus interaction in the gills: Role of the RtxA13 toxin.</title>
        <authorList>
            <person name="Callol A."/>
            <person name="Pajuelo D."/>
            <person name="Ebbesson L."/>
            <person name="Teles M."/>
            <person name="MacKenzie S."/>
            <person name="Amaro C."/>
        </authorList>
    </citation>
    <scope>NUCLEOTIDE SEQUENCE</scope>
</reference>
<name>A0A0E9R0X9_ANGAN</name>
<protein>
    <submittedName>
        <fullName evidence="1">Uncharacterized protein</fullName>
    </submittedName>
</protein>
<organism evidence="1">
    <name type="scientific">Anguilla anguilla</name>
    <name type="common">European freshwater eel</name>
    <name type="synonym">Muraena anguilla</name>
    <dbReference type="NCBI Taxonomy" id="7936"/>
    <lineage>
        <taxon>Eukaryota</taxon>
        <taxon>Metazoa</taxon>
        <taxon>Chordata</taxon>
        <taxon>Craniata</taxon>
        <taxon>Vertebrata</taxon>
        <taxon>Euteleostomi</taxon>
        <taxon>Actinopterygii</taxon>
        <taxon>Neopterygii</taxon>
        <taxon>Teleostei</taxon>
        <taxon>Anguilliformes</taxon>
        <taxon>Anguillidae</taxon>
        <taxon>Anguilla</taxon>
    </lineage>
</organism>